<dbReference type="STRING" id="665118.SAMN02983003_4032"/>
<comment type="similarity">
    <text evidence="1">Belongs to the pseudouridine synthase RluA family.</text>
</comment>
<dbReference type="InterPro" id="IPR050188">
    <property type="entry name" value="RluA_PseudoU_synthase"/>
</dbReference>
<evidence type="ECO:0000259" key="4">
    <source>
        <dbReference type="Pfam" id="PF00849"/>
    </source>
</evidence>
<evidence type="ECO:0000313" key="6">
    <source>
        <dbReference type="Proteomes" id="UP000183447"/>
    </source>
</evidence>
<keyword evidence="3" id="KW-0413">Isomerase</keyword>
<evidence type="ECO:0000256" key="1">
    <source>
        <dbReference type="ARBA" id="ARBA00010876"/>
    </source>
</evidence>
<protein>
    <submittedName>
        <fullName evidence="5">Ribosomal large subunit pseudouridine synthase A</fullName>
    </submittedName>
</protein>
<dbReference type="RefSeq" id="WP_244545402.1">
    <property type="nucleotide sequence ID" value="NZ_FPKU01000004.1"/>
</dbReference>
<evidence type="ECO:0000256" key="2">
    <source>
        <dbReference type="ARBA" id="ARBA00022694"/>
    </source>
</evidence>
<dbReference type="CDD" id="cd02869">
    <property type="entry name" value="PseudoU_synth_RluA_like"/>
    <property type="match status" value="1"/>
</dbReference>
<feature type="domain" description="Pseudouridine synthase RsuA/RluA-like" evidence="4">
    <location>
        <begin position="33"/>
        <end position="179"/>
    </location>
</feature>
<dbReference type="SUPFAM" id="SSF55120">
    <property type="entry name" value="Pseudouridine synthase"/>
    <property type="match status" value="1"/>
</dbReference>
<dbReference type="Pfam" id="PF00849">
    <property type="entry name" value="PseudoU_synth_2"/>
    <property type="match status" value="1"/>
</dbReference>
<dbReference type="InterPro" id="IPR020103">
    <property type="entry name" value="PsdUridine_synth_cat_dom_sf"/>
</dbReference>
<dbReference type="EMBL" id="FPKU01000004">
    <property type="protein sequence ID" value="SFZ86838.1"/>
    <property type="molecule type" value="Genomic_DNA"/>
</dbReference>
<dbReference type="InterPro" id="IPR006145">
    <property type="entry name" value="PsdUridine_synth_RsuA/RluA"/>
</dbReference>
<dbReference type="GO" id="GO:0003723">
    <property type="term" value="F:RNA binding"/>
    <property type="evidence" value="ECO:0007669"/>
    <property type="project" value="InterPro"/>
</dbReference>
<reference evidence="5 6" key="1">
    <citation type="submission" date="2016-11" db="EMBL/GenBank/DDBJ databases">
        <authorList>
            <person name="Jaros S."/>
            <person name="Januszkiewicz K."/>
            <person name="Wedrychowicz H."/>
        </authorList>
    </citation>
    <scope>NUCLEOTIDE SEQUENCE [LARGE SCALE GENOMIC DNA]</scope>
    <source>
        <strain evidence="5 6">ATCC 23634</strain>
    </source>
</reference>
<dbReference type="Proteomes" id="UP000183447">
    <property type="component" value="Unassembled WGS sequence"/>
</dbReference>
<accession>A0A1K2I372</accession>
<organism evidence="5 6">
    <name type="scientific">Devosia enhydra</name>
    <dbReference type="NCBI Taxonomy" id="665118"/>
    <lineage>
        <taxon>Bacteria</taxon>
        <taxon>Pseudomonadati</taxon>
        <taxon>Pseudomonadota</taxon>
        <taxon>Alphaproteobacteria</taxon>
        <taxon>Hyphomicrobiales</taxon>
        <taxon>Devosiaceae</taxon>
        <taxon>Devosia</taxon>
    </lineage>
</organism>
<keyword evidence="2" id="KW-0819">tRNA processing</keyword>
<dbReference type="AlphaFoldDB" id="A0A1K2I372"/>
<sequence>MTEAMPPLGAMPESFDYHPPTEPWLSIIHLDDDLVVLDKPSGLLSVPGRDPALSDSLAKRVQARFPGSAVTHRLDKDTSGVLVMARNKRALAHVGQEFEQRRARKAYVARVWGDVAGESGEIDLPLATDWENKPRQRVDHEAGRASRTRWQVIGREAGVTRLQLEPLTGRTHQLRVHLRAIGHPILGDVFYATGEALAAADRLQLHAHWLEFAHPGDGHVVRYEAPLPF</sequence>
<dbReference type="PANTHER" id="PTHR21600:SF91">
    <property type="entry name" value="DUAL-SPECIFICITY RNA PSEUDOURIDINE SYNTHASE RLUA"/>
    <property type="match status" value="1"/>
</dbReference>
<dbReference type="Gene3D" id="3.30.2350.10">
    <property type="entry name" value="Pseudouridine synthase"/>
    <property type="match status" value="1"/>
</dbReference>
<dbReference type="GO" id="GO:0000455">
    <property type="term" value="P:enzyme-directed rRNA pseudouridine synthesis"/>
    <property type="evidence" value="ECO:0007669"/>
    <property type="project" value="TreeGrafter"/>
</dbReference>
<name>A0A1K2I372_9HYPH</name>
<gene>
    <name evidence="5" type="ORF">SAMN02983003_4032</name>
</gene>
<proteinExistence type="inferred from homology"/>
<keyword evidence="6" id="KW-1185">Reference proteome</keyword>
<dbReference type="GO" id="GO:0009982">
    <property type="term" value="F:pseudouridine synthase activity"/>
    <property type="evidence" value="ECO:0007669"/>
    <property type="project" value="InterPro"/>
</dbReference>
<dbReference type="GO" id="GO:0008033">
    <property type="term" value="P:tRNA processing"/>
    <property type="evidence" value="ECO:0007669"/>
    <property type="project" value="UniProtKB-KW"/>
</dbReference>
<dbReference type="GO" id="GO:0140098">
    <property type="term" value="F:catalytic activity, acting on RNA"/>
    <property type="evidence" value="ECO:0007669"/>
    <property type="project" value="UniProtKB-ARBA"/>
</dbReference>
<evidence type="ECO:0000313" key="5">
    <source>
        <dbReference type="EMBL" id="SFZ86838.1"/>
    </source>
</evidence>
<dbReference type="PANTHER" id="PTHR21600">
    <property type="entry name" value="MITOCHONDRIAL RNA PSEUDOURIDINE SYNTHASE"/>
    <property type="match status" value="1"/>
</dbReference>
<evidence type="ECO:0000256" key="3">
    <source>
        <dbReference type="ARBA" id="ARBA00023235"/>
    </source>
</evidence>